<dbReference type="InterPro" id="IPR002126">
    <property type="entry name" value="Cadherin-like_dom"/>
</dbReference>
<organism evidence="3 4">
    <name type="scientific">Romanomermis culicivorax</name>
    <name type="common">Nematode worm</name>
    <dbReference type="NCBI Taxonomy" id="13658"/>
    <lineage>
        <taxon>Eukaryota</taxon>
        <taxon>Metazoa</taxon>
        <taxon>Ecdysozoa</taxon>
        <taxon>Nematoda</taxon>
        <taxon>Enoplea</taxon>
        <taxon>Dorylaimia</taxon>
        <taxon>Mermithida</taxon>
        <taxon>Mermithoidea</taxon>
        <taxon>Mermithidae</taxon>
        <taxon>Romanomermis</taxon>
    </lineage>
</organism>
<dbReference type="InterPro" id="IPR015919">
    <property type="entry name" value="Cadherin-like_sf"/>
</dbReference>
<proteinExistence type="predicted"/>
<dbReference type="OMA" id="XARLRIT"/>
<evidence type="ECO:0000259" key="2">
    <source>
        <dbReference type="PROSITE" id="PS50268"/>
    </source>
</evidence>
<evidence type="ECO:0000313" key="3">
    <source>
        <dbReference type="Proteomes" id="UP000887565"/>
    </source>
</evidence>
<dbReference type="WBParaSite" id="nRc.2.0.1.t28341-RA">
    <property type="protein sequence ID" value="nRc.2.0.1.t28341-RA"/>
    <property type="gene ID" value="nRc.2.0.1.g28341"/>
</dbReference>
<protein>
    <submittedName>
        <fullName evidence="4">Cadherin domain-containing protein</fullName>
    </submittedName>
</protein>
<dbReference type="Gene3D" id="2.60.40.60">
    <property type="entry name" value="Cadherins"/>
    <property type="match status" value="1"/>
</dbReference>
<feature type="domain" description="Cadherin" evidence="2">
    <location>
        <begin position="18"/>
        <end position="127"/>
    </location>
</feature>
<dbReference type="Proteomes" id="UP000887565">
    <property type="component" value="Unplaced"/>
</dbReference>
<dbReference type="GO" id="GO:0009986">
    <property type="term" value="C:cell surface"/>
    <property type="evidence" value="ECO:0007669"/>
    <property type="project" value="TreeGrafter"/>
</dbReference>
<dbReference type="AlphaFoldDB" id="A0A915JR27"/>
<dbReference type="PANTHER" id="PTHR14139:SF2">
    <property type="entry name" value="CALSYNTENIN-1"/>
    <property type="match status" value="1"/>
</dbReference>
<dbReference type="GO" id="GO:0005509">
    <property type="term" value="F:calcium ion binding"/>
    <property type="evidence" value="ECO:0007669"/>
    <property type="project" value="UniProtKB-UniRule"/>
</dbReference>
<keyword evidence="1" id="KW-0106">Calcium</keyword>
<accession>A0A915JR27</accession>
<dbReference type="GO" id="GO:0045211">
    <property type="term" value="C:postsynaptic membrane"/>
    <property type="evidence" value="ECO:0007669"/>
    <property type="project" value="TreeGrafter"/>
</dbReference>
<dbReference type="PROSITE" id="PS50268">
    <property type="entry name" value="CADHERIN_2"/>
    <property type="match status" value="1"/>
</dbReference>
<keyword evidence="3" id="KW-1185">Reference proteome</keyword>
<sequence length="173" mass="19385">ALIEIKIEDTNNHEPEFDRSNYDVIVARNLKANQSILQLRAYDKDCGHPYGEVCHYEVTNGAQKWFQVTDSGLLRSTVDMDTVKTDGNNFIVTVIAHDCGMRRSSVPAIITLEMEKSKNDEVFSPLGFISDERKKDCKLGFGNIVDKITYLSDQGALQLFPSAVTNLCDESDC</sequence>
<dbReference type="PANTHER" id="PTHR14139">
    <property type="entry name" value="CALSYNTENIN"/>
    <property type="match status" value="1"/>
</dbReference>
<dbReference type="GO" id="GO:0007156">
    <property type="term" value="P:homophilic cell adhesion via plasma membrane adhesion molecules"/>
    <property type="evidence" value="ECO:0007669"/>
    <property type="project" value="InterPro"/>
</dbReference>
<reference evidence="4" key="1">
    <citation type="submission" date="2022-11" db="UniProtKB">
        <authorList>
            <consortium name="WormBaseParasite"/>
        </authorList>
    </citation>
    <scope>IDENTIFICATION</scope>
</reference>
<name>A0A915JR27_ROMCU</name>
<dbReference type="GO" id="GO:0051965">
    <property type="term" value="P:positive regulation of synapse assembly"/>
    <property type="evidence" value="ECO:0007669"/>
    <property type="project" value="TreeGrafter"/>
</dbReference>
<dbReference type="SUPFAM" id="SSF49313">
    <property type="entry name" value="Cadherin-like"/>
    <property type="match status" value="1"/>
</dbReference>
<evidence type="ECO:0000256" key="1">
    <source>
        <dbReference type="PROSITE-ProRule" id="PRU00043"/>
    </source>
</evidence>
<dbReference type="GO" id="GO:0050806">
    <property type="term" value="P:positive regulation of synaptic transmission"/>
    <property type="evidence" value="ECO:0007669"/>
    <property type="project" value="TreeGrafter"/>
</dbReference>
<evidence type="ECO:0000313" key="4">
    <source>
        <dbReference type="WBParaSite" id="nRc.2.0.1.t28341-RA"/>
    </source>
</evidence>